<dbReference type="EC" id="2.10.1.1" evidence="7"/>
<evidence type="ECO:0000256" key="3">
    <source>
        <dbReference type="ARBA" id="ARBA00010763"/>
    </source>
</evidence>
<keyword evidence="10" id="KW-1185">Reference proteome</keyword>
<dbReference type="SUPFAM" id="SSF63867">
    <property type="entry name" value="MoeA C-terminal domain-like"/>
    <property type="match status" value="1"/>
</dbReference>
<dbReference type="InterPro" id="IPR005111">
    <property type="entry name" value="MoeA_C_domain_IV"/>
</dbReference>
<comment type="similarity">
    <text evidence="3 7">Belongs to the MoeA family.</text>
</comment>
<comment type="cofactor">
    <cofactor evidence="7">
        <name>Mg(2+)</name>
        <dbReference type="ChEBI" id="CHEBI:18420"/>
    </cofactor>
</comment>
<sequence>MNSLDHRAGREFFTARTVSDALAGFRPARRTAVEPVALADLLRRVPAAEVPAPGALPGFPRSTVDGYAVRSADTYGASEGLPSYLDLAGSVRMGTAPEVAVPPGGCVYIPTGAVLPAGADAVVMVEFTAQTMPGTIEVTRPVAPGAGLVRADEDVAEGAVLVPAGRPLRAPDLGLLAAAGVTEVPVHARPRVAIVSTGDEVVPPSTPALTAGQVRDATASALAGLVRDAGGEPVLAGIVPDDREALEKTLRVALADADMVVVSAGSSVGARDETAGAVAALGEIWCHGLAIKPGKPTLLADCGGVPLIGLPGNPLSALVVFRLVGAPLVWRLAGCGAPPPEPSTRARLSRDLASAAGRLDVVQVTVRDGVAEPLFGPSALLSVLTRADGFLIVPEAATGLDGGSEVTVTLYR</sequence>
<dbReference type="SMART" id="SM00852">
    <property type="entry name" value="MoCF_biosynth"/>
    <property type="match status" value="1"/>
</dbReference>
<evidence type="ECO:0000313" key="9">
    <source>
        <dbReference type="EMBL" id="MFD1529051.1"/>
    </source>
</evidence>
<dbReference type="InterPro" id="IPR036425">
    <property type="entry name" value="MoaB/Mog-like_dom_sf"/>
</dbReference>
<dbReference type="Gene3D" id="2.40.340.10">
    <property type="entry name" value="MoeA, C-terminal, domain IV"/>
    <property type="match status" value="1"/>
</dbReference>
<comment type="pathway">
    <text evidence="2 7">Cofactor biosynthesis; molybdopterin biosynthesis.</text>
</comment>
<keyword evidence="7" id="KW-0808">Transferase</keyword>
<proteinExistence type="inferred from homology"/>
<evidence type="ECO:0000256" key="4">
    <source>
        <dbReference type="ARBA" id="ARBA00022505"/>
    </source>
</evidence>
<name>A0ABW4FH44_9PSEU</name>
<evidence type="ECO:0000256" key="7">
    <source>
        <dbReference type="RuleBase" id="RU365090"/>
    </source>
</evidence>
<keyword evidence="7" id="KW-0479">Metal-binding</keyword>
<dbReference type="EMBL" id="JBHUCP010000004">
    <property type="protein sequence ID" value="MFD1529051.1"/>
    <property type="molecule type" value="Genomic_DNA"/>
</dbReference>
<dbReference type="InterPro" id="IPR008284">
    <property type="entry name" value="MoCF_biosynth_CS"/>
</dbReference>
<comment type="caution">
    <text evidence="9">The sequence shown here is derived from an EMBL/GenBank/DDBJ whole genome shotgun (WGS) entry which is preliminary data.</text>
</comment>
<dbReference type="NCBIfam" id="NF045515">
    <property type="entry name" value="Glp_gephyrin"/>
    <property type="match status" value="1"/>
</dbReference>
<comment type="function">
    <text evidence="1 7">Catalyzes the insertion of molybdate into adenylated molybdopterin with the concomitant release of AMP.</text>
</comment>
<dbReference type="Gene3D" id="3.40.980.10">
    <property type="entry name" value="MoaB/Mog-like domain"/>
    <property type="match status" value="1"/>
</dbReference>
<dbReference type="NCBIfam" id="TIGR00177">
    <property type="entry name" value="molyb_syn"/>
    <property type="match status" value="1"/>
</dbReference>
<dbReference type="InterPro" id="IPR038987">
    <property type="entry name" value="MoeA-like"/>
</dbReference>
<dbReference type="PROSITE" id="PS01079">
    <property type="entry name" value="MOCF_BIOSYNTHESIS_2"/>
    <property type="match status" value="1"/>
</dbReference>
<dbReference type="Pfam" id="PF00994">
    <property type="entry name" value="MoCF_biosynth"/>
    <property type="match status" value="1"/>
</dbReference>
<dbReference type="Pfam" id="PF03454">
    <property type="entry name" value="MoeA_C"/>
    <property type="match status" value="1"/>
</dbReference>
<dbReference type="CDD" id="cd00887">
    <property type="entry name" value="MoeA"/>
    <property type="match status" value="1"/>
</dbReference>
<accession>A0ABW4FH44</accession>
<dbReference type="PANTHER" id="PTHR10192:SF5">
    <property type="entry name" value="GEPHYRIN"/>
    <property type="match status" value="1"/>
</dbReference>
<evidence type="ECO:0000256" key="5">
    <source>
        <dbReference type="ARBA" id="ARBA00023150"/>
    </source>
</evidence>
<evidence type="ECO:0000259" key="8">
    <source>
        <dbReference type="SMART" id="SM00852"/>
    </source>
</evidence>
<dbReference type="InterPro" id="IPR036688">
    <property type="entry name" value="MoeA_C_domain_IV_sf"/>
</dbReference>
<keyword evidence="7" id="KW-0460">Magnesium</keyword>
<reference evidence="10" key="1">
    <citation type="journal article" date="2019" name="Int. J. Syst. Evol. Microbiol.">
        <title>The Global Catalogue of Microorganisms (GCM) 10K type strain sequencing project: providing services to taxonomists for standard genome sequencing and annotation.</title>
        <authorList>
            <consortium name="The Broad Institute Genomics Platform"/>
            <consortium name="The Broad Institute Genome Sequencing Center for Infectious Disease"/>
            <person name="Wu L."/>
            <person name="Ma J."/>
        </authorList>
    </citation>
    <scope>NUCLEOTIDE SEQUENCE [LARGE SCALE GENOMIC DNA]</scope>
    <source>
        <strain evidence="10">JCM 12165</strain>
    </source>
</reference>
<dbReference type="RefSeq" id="WP_343974870.1">
    <property type="nucleotide sequence ID" value="NZ_BAAAJG010000008.1"/>
</dbReference>
<gene>
    <name evidence="9" type="primary">glp</name>
    <name evidence="9" type="ORF">ACFSCY_06325</name>
</gene>
<dbReference type="InterPro" id="IPR005110">
    <property type="entry name" value="MoeA_linker/N"/>
</dbReference>
<comment type="catalytic activity">
    <reaction evidence="6">
        <text>adenylyl-molybdopterin + molybdate = Mo-molybdopterin + AMP + H(+)</text>
        <dbReference type="Rhea" id="RHEA:35047"/>
        <dbReference type="ChEBI" id="CHEBI:15378"/>
        <dbReference type="ChEBI" id="CHEBI:36264"/>
        <dbReference type="ChEBI" id="CHEBI:62727"/>
        <dbReference type="ChEBI" id="CHEBI:71302"/>
        <dbReference type="ChEBI" id="CHEBI:456215"/>
        <dbReference type="EC" id="2.10.1.1"/>
    </reaction>
</comment>
<dbReference type="Gene3D" id="2.170.190.11">
    <property type="entry name" value="Molybdopterin biosynthesis moea protein, domain 3"/>
    <property type="match status" value="1"/>
</dbReference>
<evidence type="ECO:0000313" key="10">
    <source>
        <dbReference type="Proteomes" id="UP001597145"/>
    </source>
</evidence>
<dbReference type="SUPFAM" id="SSF53218">
    <property type="entry name" value="Molybdenum cofactor biosynthesis proteins"/>
    <property type="match status" value="1"/>
</dbReference>
<dbReference type="InterPro" id="IPR036135">
    <property type="entry name" value="MoeA_linker/N_sf"/>
</dbReference>
<organism evidence="9 10">
    <name type="scientific">Pseudonocardia aurantiaca</name>
    <dbReference type="NCBI Taxonomy" id="75290"/>
    <lineage>
        <taxon>Bacteria</taxon>
        <taxon>Bacillati</taxon>
        <taxon>Actinomycetota</taxon>
        <taxon>Actinomycetes</taxon>
        <taxon>Pseudonocardiales</taxon>
        <taxon>Pseudonocardiaceae</taxon>
        <taxon>Pseudonocardia</taxon>
    </lineage>
</organism>
<evidence type="ECO:0000256" key="1">
    <source>
        <dbReference type="ARBA" id="ARBA00002901"/>
    </source>
</evidence>
<dbReference type="Proteomes" id="UP001597145">
    <property type="component" value="Unassembled WGS sequence"/>
</dbReference>
<feature type="domain" description="MoaB/Mog" evidence="8">
    <location>
        <begin position="193"/>
        <end position="331"/>
    </location>
</feature>
<dbReference type="PANTHER" id="PTHR10192">
    <property type="entry name" value="MOLYBDOPTERIN BIOSYNTHESIS PROTEIN"/>
    <property type="match status" value="1"/>
</dbReference>
<dbReference type="Gene3D" id="3.90.105.10">
    <property type="entry name" value="Molybdopterin biosynthesis moea protein, domain 2"/>
    <property type="match status" value="1"/>
</dbReference>
<evidence type="ECO:0000256" key="2">
    <source>
        <dbReference type="ARBA" id="ARBA00005046"/>
    </source>
</evidence>
<keyword evidence="5 7" id="KW-0501">Molybdenum cofactor biosynthesis</keyword>
<dbReference type="Pfam" id="PF03453">
    <property type="entry name" value="MoeA_N"/>
    <property type="match status" value="1"/>
</dbReference>
<protein>
    <recommendedName>
        <fullName evidence="7">Molybdopterin molybdenumtransferase</fullName>
        <ecNumber evidence="7">2.10.1.1</ecNumber>
    </recommendedName>
</protein>
<keyword evidence="4 7" id="KW-0500">Molybdenum</keyword>
<dbReference type="SUPFAM" id="SSF63882">
    <property type="entry name" value="MoeA N-terminal region -like"/>
    <property type="match status" value="1"/>
</dbReference>
<dbReference type="InterPro" id="IPR001453">
    <property type="entry name" value="MoaB/Mog_dom"/>
</dbReference>
<evidence type="ECO:0000256" key="6">
    <source>
        <dbReference type="ARBA" id="ARBA00047317"/>
    </source>
</evidence>